<dbReference type="FunFam" id="2.70.70.10:FF:000006">
    <property type="entry name" value="M23 family peptidase"/>
    <property type="match status" value="1"/>
</dbReference>
<keyword evidence="2" id="KW-0812">Transmembrane</keyword>
<evidence type="ECO:0000256" key="1">
    <source>
        <dbReference type="ARBA" id="ARBA00022729"/>
    </source>
</evidence>
<dbReference type="SUPFAM" id="SSF51261">
    <property type="entry name" value="Duplicated hybrid motif"/>
    <property type="match status" value="1"/>
</dbReference>
<gene>
    <name evidence="4" type="ORF">CARN2_1150</name>
</gene>
<dbReference type="EMBL" id="CABM01000021">
    <property type="protein sequence ID" value="CBH96160.1"/>
    <property type="molecule type" value="Genomic_DNA"/>
</dbReference>
<evidence type="ECO:0000313" key="4">
    <source>
        <dbReference type="EMBL" id="CBH96160.1"/>
    </source>
</evidence>
<dbReference type="InterPro" id="IPR011055">
    <property type="entry name" value="Dup_hybrid_motif"/>
</dbReference>
<dbReference type="Gene3D" id="2.70.70.10">
    <property type="entry name" value="Glucose Permease (Domain IIA)"/>
    <property type="match status" value="1"/>
</dbReference>
<dbReference type="GO" id="GO:0004222">
    <property type="term" value="F:metalloendopeptidase activity"/>
    <property type="evidence" value="ECO:0007669"/>
    <property type="project" value="TreeGrafter"/>
</dbReference>
<dbReference type="Pfam" id="PF01551">
    <property type="entry name" value="Peptidase_M23"/>
    <property type="match status" value="1"/>
</dbReference>
<feature type="domain" description="M23ase beta-sheet core" evidence="3">
    <location>
        <begin position="354"/>
        <end position="448"/>
    </location>
</feature>
<dbReference type="PANTHER" id="PTHR21666">
    <property type="entry name" value="PEPTIDASE-RELATED"/>
    <property type="match status" value="1"/>
</dbReference>
<sequence length="503" mass="53248">MKPMTRLPSPQTFRARLHAMRAELAQSSRAARDVLQAHPRRVALAVGLALMGSGIAAYAIAPGAPDPALSPQTTLTIALQTDAASQAQALDDQPVVLYRTTQVNRSDTVQTLLKRLGVTDPATLRQLSADSQMRSLVLSNAGTEISAQVDSAGQLRQLQGNLALAPQRTAADTPSTKASPKGVQADLAAPADAVWQRLTLLPSADGWSKTLTPLALRTQTRMAAGEIRGTLASAAQSADLPSTVTAQLGRIFADRLNLKRDLRRGDRFAVVYEMLTVDGRPVRTGRVLAAEITSRGKSVQALWFAPRGAPGLASYYTPQGHSLNRVFLASPMPGAKITSRFGMRFDPVVKRTQLHEGVDFQAAIGTPVRTVADGRVVKAGQETGYGNIVKIDHPGGFETVYAHLSKLDVHAGQQVTAGQIIAKSGNTGWSTGAHLHFEFQVKGQVVDPLKMAQYVPPSQALPSGERASFMAATALLSTQLAQAAGSGSRLASATKLVPSTQAD</sequence>
<dbReference type="InterPro" id="IPR016047">
    <property type="entry name" value="M23ase_b-sheet_dom"/>
</dbReference>
<dbReference type="PANTHER" id="PTHR21666:SF289">
    <property type="entry name" value="L-ALA--D-GLU ENDOPEPTIDASE"/>
    <property type="match status" value="1"/>
</dbReference>
<reference evidence="4" key="1">
    <citation type="submission" date="2009-10" db="EMBL/GenBank/DDBJ databases">
        <title>Diversity of trophic interactions inside an arsenic-rich microbial ecosystem.</title>
        <authorList>
            <person name="Bertin P.N."/>
            <person name="Heinrich-Salmeron A."/>
            <person name="Pelletier E."/>
            <person name="Goulhen-Chollet F."/>
            <person name="Arsene-Ploetze F."/>
            <person name="Gallien S."/>
            <person name="Calteau A."/>
            <person name="Vallenet D."/>
            <person name="Casiot C."/>
            <person name="Chane-Woon-Ming B."/>
            <person name="Giloteaux L."/>
            <person name="Barakat M."/>
            <person name="Bonnefoy V."/>
            <person name="Bruneel O."/>
            <person name="Chandler M."/>
            <person name="Cleiss J."/>
            <person name="Duran R."/>
            <person name="Elbaz-Poulichet F."/>
            <person name="Fonknechten N."/>
            <person name="Lauga B."/>
            <person name="Mornico D."/>
            <person name="Ortet P."/>
            <person name="Schaeffer C."/>
            <person name="Siguier P."/>
            <person name="Alexander Thil Smith A."/>
            <person name="Van Dorsselaer A."/>
            <person name="Weissenbach J."/>
            <person name="Medigue C."/>
            <person name="Le Paslier D."/>
        </authorList>
    </citation>
    <scope>NUCLEOTIDE SEQUENCE</scope>
</reference>
<accession>E6PMK8</accession>
<dbReference type="CDD" id="cd12797">
    <property type="entry name" value="M23_peptidase"/>
    <property type="match status" value="1"/>
</dbReference>
<name>E6PMK8_9ZZZZ</name>
<protein>
    <submittedName>
        <fullName evidence="4">Putative Peptidase M23B</fullName>
    </submittedName>
</protein>
<dbReference type="InterPro" id="IPR050570">
    <property type="entry name" value="Cell_wall_metabolism_enzyme"/>
</dbReference>
<evidence type="ECO:0000256" key="2">
    <source>
        <dbReference type="SAM" id="Phobius"/>
    </source>
</evidence>
<keyword evidence="2" id="KW-1133">Transmembrane helix</keyword>
<feature type="transmembrane region" description="Helical" evidence="2">
    <location>
        <begin position="42"/>
        <end position="61"/>
    </location>
</feature>
<organism evidence="4">
    <name type="scientific">mine drainage metagenome</name>
    <dbReference type="NCBI Taxonomy" id="410659"/>
    <lineage>
        <taxon>unclassified sequences</taxon>
        <taxon>metagenomes</taxon>
        <taxon>ecological metagenomes</taxon>
    </lineage>
</organism>
<proteinExistence type="predicted"/>
<dbReference type="Gene3D" id="3.10.450.350">
    <property type="match status" value="2"/>
</dbReference>
<keyword evidence="1" id="KW-0732">Signal</keyword>
<dbReference type="AlphaFoldDB" id="E6PMK8"/>
<evidence type="ECO:0000259" key="3">
    <source>
        <dbReference type="Pfam" id="PF01551"/>
    </source>
</evidence>
<keyword evidence="2" id="KW-0472">Membrane</keyword>
<comment type="caution">
    <text evidence="4">The sequence shown here is derived from an EMBL/GenBank/DDBJ whole genome shotgun (WGS) entry which is preliminary data.</text>
</comment>